<accession>A0AAV2GQ77</accession>
<feature type="region of interest" description="Disordered" evidence="1">
    <location>
        <begin position="53"/>
        <end position="113"/>
    </location>
</feature>
<evidence type="ECO:0000256" key="1">
    <source>
        <dbReference type="SAM" id="MobiDB-lite"/>
    </source>
</evidence>
<sequence>MTELKNILAAFMTTSQANFTRIDQSIASLEAGQRNQGDILQDLQHQLGGIARQNNTRAPGTLPATTIPNPREPHQQLNAITTRSGKTTSAVPAQDGEGEPLPASALPADDAEGRVEKEARAPKPQLVVKEHVPQLPFPTRLHKDKLETEFAKFMAMLKQLNFQHTFHGGTVEDAQVRQVHEGSPQQQEETWGSFDSDAERGVFCHLAEQAARKVQGPREFYYPSYYWQHACREVLGGPRR</sequence>
<evidence type="ECO:0000313" key="3">
    <source>
        <dbReference type="Proteomes" id="UP001497516"/>
    </source>
</evidence>
<feature type="compositionally biased region" description="Polar residues" evidence="1">
    <location>
        <begin position="53"/>
        <end position="68"/>
    </location>
</feature>
<keyword evidence="3" id="KW-1185">Reference proteome</keyword>
<evidence type="ECO:0000313" key="2">
    <source>
        <dbReference type="EMBL" id="CAL1411988.1"/>
    </source>
</evidence>
<gene>
    <name evidence="2" type="ORF">LTRI10_LOCUS51312</name>
</gene>
<feature type="compositionally biased region" description="Polar residues" evidence="1">
    <location>
        <begin position="75"/>
        <end position="91"/>
    </location>
</feature>
<protein>
    <submittedName>
        <fullName evidence="2">Uncharacterized protein</fullName>
    </submittedName>
</protein>
<organism evidence="2 3">
    <name type="scientific">Linum trigynum</name>
    <dbReference type="NCBI Taxonomy" id="586398"/>
    <lineage>
        <taxon>Eukaryota</taxon>
        <taxon>Viridiplantae</taxon>
        <taxon>Streptophyta</taxon>
        <taxon>Embryophyta</taxon>
        <taxon>Tracheophyta</taxon>
        <taxon>Spermatophyta</taxon>
        <taxon>Magnoliopsida</taxon>
        <taxon>eudicotyledons</taxon>
        <taxon>Gunneridae</taxon>
        <taxon>Pentapetalae</taxon>
        <taxon>rosids</taxon>
        <taxon>fabids</taxon>
        <taxon>Malpighiales</taxon>
        <taxon>Linaceae</taxon>
        <taxon>Linum</taxon>
    </lineage>
</organism>
<dbReference type="Proteomes" id="UP001497516">
    <property type="component" value="Chromosome 9"/>
</dbReference>
<proteinExistence type="predicted"/>
<dbReference type="EMBL" id="OZ034822">
    <property type="protein sequence ID" value="CAL1411988.1"/>
    <property type="molecule type" value="Genomic_DNA"/>
</dbReference>
<name>A0AAV2GQ77_9ROSI</name>
<reference evidence="2 3" key="1">
    <citation type="submission" date="2024-04" db="EMBL/GenBank/DDBJ databases">
        <authorList>
            <person name="Fracassetti M."/>
        </authorList>
    </citation>
    <scope>NUCLEOTIDE SEQUENCE [LARGE SCALE GENOMIC DNA]</scope>
</reference>
<dbReference type="AlphaFoldDB" id="A0AAV2GQ77"/>